<accession>A0A1B2FCF4</accession>
<gene>
    <name evidence="2" type="ORF">IEC33019_4384</name>
</gene>
<proteinExistence type="predicted"/>
<evidence type="ECO:0000259" key="1">
    <source>
        <dbReference type="Pfam" id="PF05193"/>
    </source>
</evidence>
<dbReference type="Pfam" id="PF05193">
    <property type="entry name" value="Peptidase_M16_C"/>
    <property type="match status" value="1"/>
</dbReference>
<dbReference type="Gene3D" id="3.30.830.10">
    <property type="entry name" value="Metalloenzyme, LuxS/M16 peptidase-like"/>
    <property type="match status" value="2"/>
</dbReference>
<dbReference type="EMBL" id="CP016634">
    <property type="protein sequence ID" value="ANY89891.1"/>
    <property type="molecule type" value="Genomic_DNA"/>
</dbReference>
<sequence>MTDTYSISKTSGPCNHLAPDTLALTLANLASAQALDLEPFPLVKHDVQHWHTKEGARVRFLASHERPMFDLVLQFRAGSALDGDTPGLAALTLYALDQGTAQLDADQFTEQLEGLGAIMSRQVTQDCAMITLRSLNMPALRGSALRLITGMVARPAFRPEDVAKISARLVGAQQGSLQSPYAQLFDATMGQLLAGHPYATPLAGTLDGLGALAPDDLRAFHRQAYSANNLDIGVVGDLSREEVEALVNDLVQALPQQWAAVPPPALPAPIAGTLDLERPSASTQVLLTLPLQVWPADPGYPALLMANEILGAGFESRLTAELRTRRALTYSIYAVLKPMDAGCLWQVSWDIAPEHREASRALVSNVLECLIAHGPTQAECDLALNQLAGELMRGMADNEALARGLAAFSQQGQPANHLATYLEKLAALTPEDIRQAARDWLDIKMAFFATLGPAVDQQPLPELPTIGVEGNP</sequence>
<dbReference type="InterPro" id="IPR007863">
    <property type="entry name" value="Peptidase_M16_C"/>
</dbReference>
<protein>
    <submittedName>
        <fullName evidence="2">Peptidase M16 inactive domain protein</fullName>
    </submittedName>
</protein>
<name>A0A1B2FCF4_PSEPU</name>
<organism evidence="2">
    <name type="scientific">Pseudomonas putida</name>
    <name type="common">Arthrobacter siderocapsulatus</name>
    <dbReference type="NCBI Taxonomy" id="303"/>
    <lineage>
        <taxon>Bacteria</taxon>
        <taxon>Pseudomonadati</taxon>
        <taxon>Pseudomonadota</taxon>
        <taxon>Gammaproteobacteria</taxon>
        <taxon>Pseudomonadales</taxon>
        <taxon>Pseudomonadaceae</taxon>
        <taxon>Pseudomonas</taxon>
    </lineage>
</organism>
<evidence type="ECO:0000313" key="2">
    <source>
        <dbReference type="EMBL" id="ANY89891.1"/>
    </source>
</evidence>
<dbReference type="AlphaFoldDB" id="A0A1B2FCF4"/>
<dbReference type="RefSeq" id="WP_099593932.1">
    <property type="nucleotide sequence ID" value="NZ_CP016634.1"/>
</dbReference>
<dbReference type="GO" id="GO:0046872">
    <property type="term" value="F:metal ion binding"/>
    <property type="evidence" value="ECO:0007669"/>
    <property type="project" value="InterPro"/>
</dbReference>
<dbReference type="SUPFAM" id="SSF63411">
    <property type="entry name" value="LuxS/MPP-like metallohydrolase"/>
    <property type="match status" value="2"/>
</dbReference>
<reference evidence="2" key="1">
    <citation type="submission" date="2016-07" db="EMBL/GenBank/DDBJ databases">
        <title>New class B carbapenemase carried by novel plasmid in Pseudomonas putida enviromental strain in eastern Amazonia.</title>
        <authorList>
            <person name="Souza C.O."/>
            <person name="Lima K.V."/>
            <person name="Brasiliense D.M."/>
            <person name="Perez-Chaparro P.J."/>
            <person name="Mamizuka E.M."/>
            <person name="Lima M.O."/>
            <person name="Lima L.N."/>
            <person name="McCulloch J.A."/>
        </authorList>
    </citation>
    <scope>NUCLEOTIDE SEQUENCE [LARGE SCALE GENOMIC DNA]</scope>
    <source>
        <strain evidence="2">IEC33019</strain>
    </source>
</reference>
<dbReference type="InterPro" id="IPR011249">
    <property type="entry name" value="Metalloenz_LuxS/M16"/>
</dbReference>
<dbReference type="PANTHER" id="PTHR11851:SF224">
    <property type="entry name" value="PROCESSING PROTEASE"/>
    <property type="match status" value="1"/>
</dbReference>
<dbReference type="PANTHER" id="PTHR11851">
    <property type="entry name" value="METALLOPROTEASE"/>
    <property type="match status" value="1"/>
</dbReference>
<feature type="domain" description="Peptidase M16 C-terminal" evidence="1">
    <location>
        <begin position="214"/>
        <end position="387"/>
    </location>
</feature>
<dbReference type="InterPro" id="IPR050361">
    <property type="entry name" value="MPP/UQCRC_Complex"/>
</dbReference>